<evidence type="ECO:0000256" key="3">
    <source>
        <dbReference type="ARBA" id="ARBA00022840"/>
    </source>
</evidence>
<keyword evidence="2" id="KW-0611">Plant defense</keyword>
<dbReference type="PANTHER" id="PTHR33463">
    <property type="entry name" value="NB-ARC DOMAIN-CONTAINING PROTEIN-RELATED"/>
    <property type="match status" value="1"/>
</dbReference>
<dbReference type="Gene3D" id="1.10.8.430">
    <property type="entry name" value="Helical domain of apoptotic protease-activating factors"/>
    <property type="match status" value="1"/>
</dbReference>
<dbReference type="Proteomes" id="UP001341840">
    <property type="component" value="Unassembled WGS sequence"/>
</dbReference>
<organism evidence="5 6">
    <name type="scientific">Stylosanthes scabra</name>
    <dbReference type="NCBI Taxonomy" id="79078"/>
    <lineage>
        <taxon>Eukaryota</taxon>
        <taxon>Viridiplantae</taxon>
        <taxon>Streptophyta</taxon>
        <taxon>Embryophyta</taxon>
        <taxon>Tracheophyta</taxon>
        <taxon>Spermatophyta</taxon>
        <taxon>Magnoliopsida</taxon>
        <taxon>eudicotyledons</taxon>
        <taxon>Gunneridae</taxon>
        <taxon>Pentapetalae</taxon>
        <taxon>rosids</taxon>
        <taxon>fabids</taxon>
        <taxon>Fabales</taxon>
        <taxon>Fabaceae</taxon>
        <taxon>Papilionoideae</taxon>
        <taxon>50 kb inversion clade</taxon>
        <taxon>dalbergioids sensu lato</taxon>
        <taxon>Dalbergieae</taxon>
        <taxon>Pterocarpus clade</taxon>
        <taxon>Stylosanthes</taxon>
    </lineage>
</organism>
<protein>
    <recommendedName>
        <fullName evidence="4">NB-ARC domain-containing protein</fullName>
    </recommendedName>
</protein>
<dbReference type="Pfam" id="PF00931">
    <property type="entry name" value="NB-ARC"/>
    <property type="match status" value="1"/>
</dbReference>
<sequence length="352" mass="39407">MNALRDPEVSMVGVYGLGGVDKTTLVEQVAQIAKKEKTFDTVVMATISKTPDIKTIQEEIADKLGLHHFEEVTVAGRAPRLCQRIKMEKTILLVLDDIWEALDLKKVGIPSEGEHSGCKILMTSRNLDLLRSMRVTKHFWLKVLNDEESLSLFKSMAGNLDKEPDKHQIALQLAKKCAGLPILIVTTARSLIDQDIHAWKDALSQLVKIDNEAFEEITYSALELSYKRLKGNEIKAFFLLCATIGKNPSVNDLFKYGMGLGIFNSTNTMEGARNRLHNMISALKASCLLEDDTSTTRVKMHDVVREVAISIAYRDYHILVIDRDDAKEFPPTDILSKCSQIIMCHCHIPPAS</sequence>
<evidence type="ECO:0000313" key="5">
    <source>
        <dbReference type="EMBL" id="MED6217320.1"/>
    </source>
</evidence>
<keyword evidence="3" id="KW-0067">ATP-binding</keyword>
<dbReference type="SUPFAM" id="SSF52540">
    <property type="entry name" value="P-loop containing nucleoside triphosphate hydrolases"/>
    <property type="match status" value="1"/>
</dbReference>
<proteinExistence type="predicted"/>
<dbReference type="InterPro" id="IPR042197">
    <property type="entry name" value="Apaf_helical"/>
</dbReference>
<dbReference type="Gene3D" id="3.40.50.300">
    <property type="entry name" value="P-loop containing nucleotide triphosphate hydrolases"/>
    <property type="match status" value="1"/>
</dbReference>
<accession>A0ABU6Z4Z5</accession>
<evidence type="ECO:0000256" key="1">
    <source>
        <dbReference type="ARBA" id="ARBA00022741"/>
    </source>
</evidence>
<dbReference type="InterPro" id="IPR002182">
    <property type="entry name" value="NB-ARC"/>
</dbReference>
<dbReference type="EMBL" id="JASCZI010271907">
    <property type="protein sequence ID" value="MED6217320.1"/>
    <property type="molecule type" value="Genomic_DNA"/>
</dbReference>
<dbReference type="PANTHER" id="PTHR33463:SF181">
    <property type="entry name" value="AAA+ ATPASE DOMAIN-CONTAINING PROTEIN"/>
    <property type="match status" value="1"/>
</dbReference>
<evidence type="ECO:0000256" key="2">
    <source>
        <dbReference type="ARBA" id="ARBA00022821"/>
    </source>
</evidence>
<evidence type="ECO:0000259" key="4">
    <source>
        <dbReference type="Pfam" id="PF00931"/>
    </source>
</evidence>
<evidence type="ECO:0000313" key="6">
    <source>
        <dbReference type="Proteomes" id="UP001341840"/>
    </source>
</evidence>
<keyword evidence="6" id="KW-1185">Reference proteome</keyword>
<dbReference type="PRINTS" id="PR00364">
    <property type="entry name" value="DISEASERSIST"/>
</dbReference>
<keyword evidence="1" id="KW-0547">Nucleotide-binding</keyword>
<gene>
    <name evidence="5" type="ORF">PIB30_016509</name>
</gene>
<dbReference type="InterPro" id="IPR050905">
    <property type="entry name" value="Plant_NBS-LRR"/>
</dbReference>
<name>A0ABU6Z4Z5_9FABA</name>
<reference evidence="5 6" key="1">
    <citation type="journal article" date="2023" name="Plants (Basel)">
        <title>Bridging the Gap: Combining Genomics and Transcriptomics Approaches to Understand Stylosanthes scabra, an Orphan Legume from the Brazilian Caatinga.</title>
        <authorList>
            <person name="Ferreira-Neto J.R.C."/>
            <person name="da Silva M.D."/>
            <person name="Binneck E."/>
            <person name="de Melo N.F."/>
            <person name="da Silva R.H."/>
            <person name="de Melo A.L.T.M."/>
            <person name="Pandolfi V."/>
            <person name="Bustamante F.O."/>
            <person name="Brasileiro-Vidal A.C."/>
            <person name="Benko-Iseppon A.M."/>
        </authorList>
    </citation>
    <scope>NUCLEOTIDE SEQUENCE [LARGE SCALE GENOMIC DNA]</scope>
    <source>
        <tissue evidence="5">Leaves</tissue>
    </source>
</reference>
<comment type="caution">
    <text evidence="5">The sequence shown here is derived from an EMBL/GenBank/DDBJ whole genome shotgun (WGS) entry which is preliminary data.</text>
</comment>
<dbReference type="InterPro" id="IPR027417">
    <property type="entry name" value="P-loop_NTPase"/>
</dbReference>
<feature type="domain" description="NB-ARC" evidence="4">
    <location>
        <begin position="5"/>
        <end position="159"/>
    </location>
</feature>